<proteinExistence type="predicted"/>
<evidence type="ECO:0000313" key="1">
    <source>
        <dbReference type="EMBL" id="RHZ64824.1"/>
    </source>
</evidence>
<reference evidence="1 2" key="1">
    <citation type="submission" date="2018-08" db="EMBL/GenBank/DDBJ databases">
        <title>Genome and evolution of the arbuscular mycorrhizal fungus Diversispora epigaea (formerly Glomus versiforme) and its bacterial endosymbionts.</title>
        <authorList>
            <person name="Sun X."/>
            <person name="Fei Z."/>
            <person name="Harrison M."/>
        </authorList>
    </citation>
    <scope>NUCLEOTIDE SEQUENCE [LARGE SCALE GENOMIC DNA]</scope>
    <source>
        <strain evidence="1 2">IT104</strain>
    </source>
</reference>
<name>A0A397HU62_9GLOM</name>
<organism evidence="1 2">
    <name type="scientific">Diversispora epigaea</name>
    <dbReference type="NCBI Taxonomy" id="1348612"/>
    <lineage>
        <taxon>Eukaryota</taxon>
        <taxon>Fungi</taxon>
        <taxon>Fungi incertae sedis</taxon>
        <taxon>Mucoromycota</taxon>
        <taxon>Glomeromycotina</taxon>
        <taxon>Glomeromycetes</taxon>
        <taxon>Diversisporales</taxon>
        <taxon>Diversisporaceae</taxon>
        <taxon>Diversispora</taxon>
    </lineage>
</organism>
<dbReference type="AlphaFoldDB" id="A0A397HU62"/>
<protein>
    <submittedName>
        <fullName evidence="1">Uncharacterized protein</fullName>
    </submittedName>
</protein>
<dbReference type="EMBL" id="PQFF01000292">
    <property type="protein sequence ID" value="RHZ64824.1"/>
    <property type="molecule type" value="Genomic_DNA"/>
</dbReference>
<dbReference type="Proteomes" id="UP000266861">
    <property type="component" value="Unassembled WGS sequence"/>
</dbReference>
<sequence>MKPCKKTISNPKFLSSSRKLISTFELLLSSSPFSTIINQEHVVKSSSWIYQKSSTYSLSNIPHEFRSFKETHSSFSFSLKNRKIENPILNRAVDKEPFT</sequence>
<keyword evidence="2" id="KW-1185">Reference proteome</keyword>
<accession>A0A397HU62</accession>
<gene>
    <name evidence="1" type="ORF">Glove_320g136</name>
</gene>
<evidence type="ECO:0000313" key="2">
    <source>
        <dbReference type="Proteomes" id="UP000266861"/>
    </source>
</evidence>
<comment type="caution">
    <text evidence="1">The sequence shown here is derived from an EMBL/GenBank/DDBJ whole genome shotgun (WGS) entry which is preliminary data.</text>
</comment>